<evidence type="ECO:0000313" key="3">
    <source>
        <dbReference type="RefSeq" id="XP_044938862.1"/>
    </source>
</evidence>
<feature type="compositionally biased region" description="Pro residues" evidence="1">
    <location>
        <begin position="44"/>
        <end position="60"/>
    </location>
</feature>
<reference evidence="3" key="1">
    <citation type="submission" date="2025-08" db="UniProtKB">
        <authorList>
            <consortium name="RefSeq"/>
        </authorList>
    </citation>
    <scope>IDENTIFICATION</scope>
    <source>
        <tissue evidence="3">Brain</tissue>
    </source>
</reference>
<proteinExistence type="predicted"/>
<organism evidence="2 3">
    <name type="scientific">Mustela putorius furo</name>
    <name type="common">European domestic ferret</name>
    <name type="synonym">Mustela furo</name>
    <dbReference type="NCBI Taxonomy" id="9669"/>
    <lineage>
        <taxon>Eukaryota</taxon>
        <taxon>Metazoa</taxon>
        <taxon>Chordata</taxon>
        <taxon>Craniata</taxon>
        <taxon>Vertebrata</taxon>
        <taxon>Euteleostomi</taxon>
        <taxon>Mammalia</taxon>
        <taxon>Eutheria</taxon>
        <taxon>Laurasiatheria</taxon>
        <taxon>Carnivora</taxon>
        <taxon>Caniformia</taxon>
        <taxon>Musteloidea</taxon>
        <taxon>Mustelidae</taxon>
        <taxon>Mustelinae</taxon>
        <taxon>Mustela</taxon>
    </lineage>
</organism>
<feature type="compositionally biased region" description="Pro residues" evidence="1">
    <location>
        <begin position="1"/>
        <end position="16"/>
    </location>
</feature>
<dbReference type="AlphaFoldDB" id="A0A8U0SA81"/>
<keyword evidence="2" id="KW-1185">Reference proteome</keyword>
<gene>
    <name evidence="3" type="primary">LOC101671939</name>
</gene>
<accession>A0A8U0SA81</accession>
<feature type="compositionally biased region" description="Low complexity" evidence="1">
    <location>
        <begin position="77"/>
        <end position="130"/>
    </location>
</feature>
<dbReference type="RefSeq" id="XP_044938862.1">
    <property type="nucleotide sequence ID" value="XM_045082927.1"/>
</dbReference>
<dbReference type="GeneID" id="101671939"/>
<dbReference type="Proteomes" id="UP000000715">
    <property type="component" value="Unplaced"/>
</dbReference>
<feature type="region of interest" description="Disordered" evidence="1">
    <location>
        <begin position="1"/>
        <end position="170"/>
    </location>
</feature>
<evidence type="ECO:0000313" key="2">
    <source>
        <dbReference type="Proteomes" id="UP000000715"/>
    </source>
</evidence>
<evidence type="ECO:0000256" key="1">
    <source>
        <dbReference type="SAM" id="MobiDB-lite"/>
    </source>
</evidence>
<sequence length="254" mass="25915">MPPPSPGGRALTPPPAAAAASPGVRFSSRSPPAPGLRPASTLSPAPPEPAPRPPPSPPSSLPRARAWGAGWRGARDPGTQAPPAAPGARPAHLSRGGLGRRPLPSLRPPGGRTSRGGPAAPRGRTSAGAGLVPWAPRALGGGGGVPTERVSAEAADRSPPSQPRRRGCRAVGALRTRWERRGILNDSRIHMGDPSSAPHPGRPLLKRTWDLFSSALASGMPARRIQAEAPQMLAHGFHAGRSLAILPGHVGDSG</sequence>
<name>A0A8U0SA81_MUSPF</name>
<protein>
    <submittedName>
        <fullName evidence="3">Translation initiation factor IF-2-like</fullName>
    </submittedName>
</protein>